<feature type="region of interest" description="Disordered" evidence="8">
    <location>
        <begin position="334"/>
        <end position="368"/>
    </location>
</feature>
<feature type="region of interest" description="Disordered" evidence="8">
    <location>
        <begin position="594"/>
        <end position="741"/>
    </location>
</feature>
<dbReference type="EMBL" id="CM026421">
    <property type="protein sequence ID" value="KAG0593021.1"/>
    <property type="molecule type" value="Genomic_DNA"/>
</dbReference>
<dbReference type="Proteomes" id="UP000822688">
    <property type="component" value="Chromosome 1"/>
</dbReference>
<keyword evidence="3" id="KW-0808">Transferase</keyword>
<proteinExistence type="predicted"/>
<evidence type="ECO:0000313" key="10">
    <source>
        <dbReference type="EMBL" id="KAG0593021.1"/>
    </source>
</evidence>
<keyword evidence="11" id="KW-1185">Reference proteome</keyword>
<evidence type="ECO:0000256" key="6">
    <source>
        <dbReference type="ARBA" id="ARBA00023042"/>
    </source>
</evidence>
<reference evidence="10" key="1">
    <citation type="submission" date="2020-06" db="EMBL/GenBank/DDBJ databases">
        <title>WGS assembly of Ceratodon purpureus strain R40.</title>
        <authorList>
            <person name="Carey S.B."/>
            <person name="Jenkins J."/>
            <person name="Shu S."/>
            <person name="Lovell J.T."/>
            <person name="Sreedasyam A."/>
            <person name="Maumus F."/>
            <person name="Tiley G.P."/>
            <person name="Fernandez-Pozo N."/>
            <person name="Barry K."/>
            <person name="Chen C."/>
            <person name="Wang M."/>
            <person name="Lipzen A."/>
            <person name="Daum C."/>
            <person name="Saski C.A."/>
            <person name="Payton A.C."/>
            <person name="Mcbreen J.C."/>
            <person name="Conrad R.E."/>
            <person name="Kollar L.M."/>
            <person name="Olsson S."/>
            <person name="Huttunen S."/>
            <person name="Landis J.B."/>
            <person name="Wickett N.J."/>
            <person name="Johnson M.G."/>
            <person name="Rensing S.A."/>
            <person name="Grimwood J."/>
            <person name="Schmutz J."/>
            <person name="Mcdaniel S.F."/>
        </authorList>
    </citation>
    <scope>NUCLEOTIDE SEQUENCE</scope>
    <source>
        <strain evidence="10">R40</strain>
    </source>
</reference>
<evidence type="ECO:0000256" key="1">
    <source>
        <dbReference type="ARBA" id="ARBA00011926"/>
    </source>
</evidence>
<evidence type="ECO:0000256" key="4">
    <source>
        <dbReference type="ARBA" id="ARBA00022691"/>
    </source>
</evidence>
<dbReference type="InterPro" id="IPR029063">
    <property type="entry name" value="SAM-dependent_MTases_sf"/>
</dbReference>
<keyword evidence="2" id="KW-0489">Methyltransferase</keyword>
<feature type="compositionally biased region" description="Basic residues" evidence="8">
    <location>
        <begin position="529"/>
        <end position="546"/>
    </location>
</feature>
<comment type="caution">
    <text evidence="10">The sequence shown here is derived from an EMBL/GenBank/DDBJ whole genome shotgun (WGS) entry which is preliminary data.</text>
</comment>
<name>A0A8T0JEB3_CERPU</name>
<comment type="catalytic activity">
    <reaction evidence="7">
        <text>a 5'-end (5'-triphosphoguanosine)-ribonucleoside in mRNA + S-adenosyl-L-methionine = a 5'-end (N(7)-methyl 5'-triphosphoguanosine)-ribonucleoside in mRNA + S-adenosyl-L-homocysteine</text>
        <dbReference type="Rhea" id="RHEA:67008"/>
        <dbReference type="Rhea" id="RHEA-COMP:17166"/>
        <dbReference type="Rhea" id="RHEA-COMP:17167"/>
        <dbReference type="ChEBI" id="CHEBI:57856"/>
        <dbReference type="ChEBI" id="CHEBI:59789"/>
        <dbReference type="ChEBI" id="CHEBI:156461"/>
        <dbReference type="ChEBI" id="CHEBI:167617"/>
        <dbReference type="EC" id="2.1.1.56"/>
    </reaction>
</comment>
<dbReference type="GO" id="GO:0004482">
    <property type="term" value="F:mRNA 5'-cap (guanine-N7-)-methyltransferase activity"/>
    <property type="evidence" value="ECO:0007669"/>
    <property type="project" value="UniProtKB-EC"/>
</dbReference>
<keyword evidence="6" id="KW-0507">mRNA processing</keyword>
<evidence type="ECO:0000256" key="2">
    <source>
        <dbReference type="ARBA" id="ARBA00022603"/>
    </source>
</evidence>
<dbReference type="PANTHER" id="PTHR12189">
    <property type="entry name" value="MRNA GUANINE-7- METHYLTRANSFERASE"/>
    <property type="match status" value="1"/>
</dbReference>
<sequence>MVHSHGVRGGVVNLAPMTLGSSSMVGGWGTSGLHGRLHAFVKRALLQQLVSPGASVCDLFCGRGTDIANWAQAGIGNYIGIDLSASALEEAKEQWEKHGHPFPATFQELDPCTGNLEILQDAGLPVDVVSCFAHLQDCFASEGMVRLLLRNVVSLLKPGGYFFGTTPDSSTIWYKYQKAVEEAMKVGSLRVNGTLPRVKSSLYTITFEDDRFHFFGSKYQLRFVDGLPAQMQQLVHFPSFIRVAEEVGLEFVEIQNLTEFYDDYRVPFASTLQSSCKNLLDQKGQPMVDSRGKLSMVATDVLSLYSTFIFKKSTRIVHPTLSLDFQFNTECQLDTDPEESSLNSDTPTEMSQGYELTPENIPKDSPPRINRTVFSQSSEDELSCQEDRLDTVRVIEGSPEHTMNDSITPARKIESSPQQVIDTPIFEQFSPYAQGNLLSDTDHFEEIDYFAENKSSELEDRDRSGTVTLSEDFEDVFEKYLSVPEKDTESMALAGREEHDQRLEDGTAHDEEFPILPQEFVASPQSQRTPRKGRMNRRRRTARNRRSASTASIDPAVIGQTCSVNYQSEVEQEPVDEALEISVPAPPPFLFYQRKKRSEAGDGLPQEASFSVNIINTRALRPRRSSSVGDTKSAPAMAKATRSAEARSRTESLIASEEAGGLSSDGDVTDGRGKARGKAKAALKDAQPKVSKDAGNGRRSTRSSSIMQGTGDNKPVLPEATPESSTMTTRLTRRSSLRSSF</sequence>
<feature type="compositionally biased region" description="Polar residues" evidence="8">
    <location>
        <begin position="340"/>
        <end position="351"/>
    </location>
</feature>
<dbReference type="CDD" id="cd02440">
    <property type="entry name" value="AdoMet_MTases"/>
    <property type="match status" value="1"/>
</dbReference>
<evidence type="ECO:0000256" key="8">
    <source>
        <dbReference type="SAM" id="MobiDB-lite"/>
    </source>
</evidence>
<dbReference type="GO" id="GO:0005634">
    <property type="term" value="C:nucleus"/>
    <property type="evidence" value="ECO:0007669"/>
    <property type="project" value="TreeGrafter"/>
</dbReference>
<dbReference type="Pfam" id="PF03291">
    <property type="entry name" value="mRNA_G-N7_MeTrfase"/>
    <property type="match status" value="1"/>
</dbReference>
<dbReference type="GO" id="GO:0003723">
    <property type="term" value="F:RNA binding"/>
    <property type="evidence" value="ECO:0007669"/>
    <property type="project" value="UniProtKB-KW"/>
</dbReference>
<protein>
    <recommendedName>
        <fullName evidence="1">mRNA (guanine-N(7))-methyltransferase</fullName>
        <ecNumber evidence="1">2.1.1.56</ecNumber>
    </recommendedName>
</protein>
<feature type="compositionally biased region" description="Polar residues" evidence="8">
    <location>
        <begin position="702"/>
        <end position="711"/>
    </location>
</feature>
<dbReference type="InterPro" id="IPR039753">
    <property type="entry name" value="RG7MT1"/>
</dbReference>
<evidence type="ECO:0000256" key="5">
    <source>
        <dbReference type="ARBA" id="ARBA00022884"/>
    </source>
</evidence>
<dbReference type="SUPFAM" id="SSF53335">
    <property type="entry name" value="S-adenosyl-L-methionine-dependent methyltransferases"/>
    <property type="match status" value="1"/>
</dbReference>
<dbReference type="AlphaFoldDB" id="A0A8T0JEB3"/>
<organism evidence="10 11">
    <name type="scientific">Ceratodon purpureus</name>
    <name type="common">Fire moss</name>
    <name type="synonym">Dicranum purpureum</name>
    <dbReference type="NCBI Taxonomy" id="3225"/>
    <lineage>
        <taxon>Eukaryota</taxon>
        <taxon>Viridiplantae</taxon>
        <taxon>Streptophyta</taxon>
        <taxon>Embryophyta</taxon>
        <taxon>Bryophyta</taxon>
        <taxon>Bryophytina</taxon>
        <taxon>Bryopsida</taxon>
        <taxon>Dicranidae</taxon>
        <taxon>Pseudoditrichales</taxon>
        <taxon>Ditrichaceae</taxon>
        <taxon>Ceratodon</taxon>
    </lineage>
</organism>
<evidence type="ECO:0000256" key="7">
    <source>
        <dbReference type="ARBA" id="ARBA00044712"/>
    </source>
</evidence>
<evidence type="ECO:0000256" key="3">
    <source>
        <dbReference type="ARBA" id="ARBA00022679"/>
    </source>
</evidence>
<keyword evidence="6" id="KW-0506">mRNA capping</keyword>
<evidence type="ECO:0000313" key="11">
    <source>
        <dbReference type="Proteomes" id="UP000822688"/>
    </source>
</evidence>
<feature type="compositionally biased region" description="Basic residues" evidence="8">
    <location>
        <begin position="731"/>
        <end position="741"/>
    </location>
</feature>
<dbReference type="InterPro" id="IPR004971">
    <property type="entry name" value="mRNA_G-N7_MeTrfase_dom"/>
</dbReference>
<dbReference type="Gene3D" id="3.40.50.150">
    <property type="entry name" value="Vaccinia Virus protein VP39"/>
    <property type="match status" value="1"/>
</dbReference>
<feature type="compositionally biased region" description="Basic and acidic residues" evidence="8">
    <location>
        <begin position="682"/>
        <end position="696"/>
    </location>
</feature>
<feature type="domain" description="MRNA cap 0 methyltransferase" evidence="9">
    <location>
        <begin position="29"/>
        <end position="313"/>
    </location>
</feature>
<keyword evidence="4" id="KW-0949">S-adenosyl-L-methionine</keyword>
<accession>A0A8T0JEB3</accession>
<dbReference type="PANTHER" id="PTHR12189:SF3">
    <property type="entry name" value="MRNA (GUANINE-N(7))-METHYLTRANSFERASE"/>
    <property type="match status" value="1"/>
</dbReference>
<dbReference type="EC" id="2.1.1.56" evidence="1"/>
<evidence type="ECO:0000259" key="9">
    <source>
        <dbReference type="PROSITE" id="PS51562"/>
    </source>
</evidence>
<feature type="region of interest" description="Disordered" evidence="8">
    <location>
        <begin position="522"/>
        <end position="554"/>
    </location>
</feature>
<keyword evidence="5" id="KW-0694">RNA-binding</keyword>
<gene>
    <name evidence="10" type="ORF">KC19_1G299000</name>
</gene>
<dbReference type="PROSITE" id="PS51562">
    <property type="entry name" value="RNA_CAP0_MT"/>
    <property type="match status" value="1"/>
</dbReference>